<dbReference type="HOGENOM" id="CLU_1027315_0_0_1"/>
<evidence type="ECO:0000313" key="3">
    <source>
        <dbReference type="Proteomes" id="UP000019487"/>
    </source>
</evidence>
<accession>W9CB95</accession>
<feature type="region of interest" description="Disordered" evidence="1">
    <location>
        <begin position="1"/>
        <end position="20"/>
    </location>
</feature>
<comment type="caution">
    <text evidence="2">The sequence shown here is derived from an EMBL/GenBank/DDBJ whole genome shotgun (WGS) entry which is preliminary data.</text>
</comment>
<dbReference type="Proteomes" id="UP000019487">
    <property type="component" value="Unassembled WGS sequence"/>
</dbReference>
<gene>
    <name evidence="2" type="ORF">SBOR_7481</name>
</gene>
<dbReference type="AlphaFoldDB" id="W9CB95"/>
<dbReference type="EMBL" id="AYSA01000422">
    <property type="protein sequence ID" value="ESZ92134.1"/>
    <property type="molecule type" value="Genomic_DNA"/>
</dbReference>
<reference evidence="2 3" key="1">
    <citation type="journal article" date="2014" name="Genome Announc.">
        <title>Draft genome sequence of Sclerotinia borealis, a psychrophilic plant pathogenic fungus.</title>
        <authorList>
            <person name="Mardanov A.V."/>
            <person name="Beletsky A.V."/>
            <person name="Kadnikov V.V."/>
            <person name="Ignatov A.N."/>
            <person name="Ravin N.V."/>
        </authorList>
    </citation>
    <scope>NUCLEOTIDE SEQUENCE [LARGE SCALE GENOMIC DNA]</scope>
    <source>
        <strain evidence="3">F-4157</strain>
    </source>
</reference>
<proteinExistence type="predicted"/>
<evidence type="ECO:0000256" key="1">
    <source>
        <dbReference type="SAM" id="MobiDB-lite"/>
    </source>
</evidence>
<feature type="region of interest" description="Disordered" evidence="1">
    <location>
        <begin position="244"/>
        <end position="271"/>
    </location>
</feature>
<dbReference type="STRING" id="1432307.W9CB95"/>
<keyword evidence="3" id="KW-1185">Reference proteome</keyword>
<protein>
    <submittedName>
        <fullName evidence="2">Uncharacterized protein</fullName>
    </submittedName>
</protein>
<evidence type="ECO:0000313" key="2">
    <source>
        <dbReference type="EMBL" id="ESZ92134.1"/>
    </source>
</evidence>
<sequence length="271" mass="30631">MISVRHQVRTSPTAPPLGIPPAGSAIADSLPALNLSRIENYDHFVEDLEHANEDWIHECAPKAFQLSIGYQYNSPFTLDKVKQLFNDVFPFYYNAWQDEEVARILLHPGMGVLRSRISLGIVRVTDLRPSPIGGRQDRRHHWVGMKYQPRRPVPDSPPPKARATFIPPPNNPLPVSLYRLLLNAVTGVERSTQDLESYGGSSYWANFDTAEGFAIKSVRPQQREQPRSQQPQDFTAEQLELTLMLQAQQGRGNKKTPMEDRKARGKRKGVG</sequence>
<name>W9CB95_SCLBF</name>
<organism evidence="2 3">
    <name type="scientific">Sclerotinia borealis (strain F-4128)</name>
    <dbReference type="NCBI Taxonomy" id="1432307"/>
    <lineage>
        <taxon>Eukaryota</taxon>
        <taxon>Fungi</taxon>
        <taxon>Dikarya</taxon>
        <taxon>Ascomycota</taxon>
        <taxon>Pezizomycotina</taxon>
        <taxon>Leotiomycetes</taxon>
        <taxon>Helotiales</taxon>
        <taxon>Sclerotiniaceae</taxon>
        <taxon>Sclerotinia</taxon>
    </lineage>
</organism>